<keyword evidence="2 5" id="KW-0689">Ribosomal protein</keyword>
<evidence type="ECO:0000256" key="3">
    <source>
        <dbReference type="ARBA" id="ARBA00023274"/>
    </source>
</evidence>
<organism evidence="5">
    <name type="scientific">hydrocarbon metagenome</name>
    <dbReference type="NCBI Taxonomy" id="938273"/>
    <lineage>
        <taxon>unclassified sequences</taxon>
        <taxon>metagenomes</taxon>
        <taxon>ecological metagenomes</taxon>
    </lineage>
</organism>
<keyword evidence="3" id="KW-0687">Ribonucleoprotein</keyword>
<evidence type="ECO:0000256" key="1">
    <source>
        <dbReference type="ARBA" id="ARBA00010528"/>
    </source>
</evidence>
<dbReference type="PANTHER" id="PTHR10746:SF6">
    <property type="entry name" value="LARGE RIBOSOMAL SUBUNIT PROTEIN UL4M"/>
    <property type="match status" value="1"/>
</dbReference>
<name>A0A0W8G6M6_9ZZZZ</name>
<reference evidence="5" key="1">
    <citation type="journal article" date="2015" name="Proc. Natl. Acad. Sci. U.S.A.">
        <title>Networks of energetic and metabolic interactions define dynamics in microbial communities.</title>
        <authorList>
            <person name="Embree M."/>
            <person name="Liu J.K."/>
            <person name="Al-Bassam M.M."/>
            <person name="Zengler K."/>
        </authorList>
    </citation>
    <scope>NUCLEOTIDE SEQUENCE</scope>
</reference>
<dbReference type="GO" id="GO:0003735">
    <property type="term" value="F:structural constituent of ribosome"/>
    <property type="evidence" value="ECO:0007669"/>
    <property type="project" value="InterPro"/>
</dbReference>
<dbReference type="Gene3D" id="3.40.1370.10">
    <property type="match status" value="1"/>
</dbReference>
<dbReference type="SUPFAM" id="SSF52166">
    <property type="entry name" value="Ribosomal protein L4"/>
    <property type="match status" value="1"/>
</dbReference>
<comment type="caution">
    <text evidence="5">The sequence shown here is derived from an EMBL/GenBank/DDBJ whole genome shotgun (WGS) entry which is preliminary data.</text>
</comment>
<gene>
    <name evidence="5" type="ORF">ASZ90_001440</name>
</gene>
<evidence type="ECO:0000256" key="4">
    <source>
        <dbReference type="SAM" id="MobiDB-lite"/>
    </source>
</evidence>
<dbReference type="NCBIfam" id="TIGR03953">
    <property type="entry name" value="rplD_bact"/>
    <property type="match status" value="1"/>
</dbReference>
<dbReference type="InterPro" id="IPR023574">
    <property type="entry name" value="Ribosomal_uL4_dom_sf"/>
</dbReference>
<dbReference type="GO" id="GO:0006412">
    <property type="term" value="P:translation"/>
    <property type="evidence" value="ECO:0007669"/>
    <property type="project" value="InterPro"/>
</dbReference>
<dbReference type="InterPro" id="IPR013005">
    <property type="entry name" value="Ribosomal_uL4-like"/>
</dbReference>
<dbReference type="EMBL" id="LNQE01000194">
    <property type="protein sequence ID" value="KUG28657.1"/>
    <property type="molecule type" value="Genomic_DNA"/>
</dbReference>
<feature type="region of interest" description="Disordered" evidence="4">
    <location>
        <begin position="43"/>
        <end position="87"/>
    </location>
</feature>
<dbReference type="AlphaFoldDB" id="A0A0W8G6M6"/>
<evidence type="ECO:0000313" key="5">
    <source>
        <dbReference type="EMBL" id="KUG28657.1"/>
    </source>
</evidence>
<dbReference type="Pfam" id="PF00573">
    <property type="entry name" value="Ribosomal_L4"/>
    <property type="match status" value="1"/>
</dbReference>
<evidence type="ECO:0000256" key="2">
    <source>
        <dbReference type="ARBA" id="ARBA00022980"/>
    </source>
</evidence>
<dbReference type="InterPro" id="IPR002136">
    <property type="entry name" value="Ribosomal_uL4"/>
</dbReference>
<dbReference type="PANTHER" id="PTHR10746">
    <property type="entry name" value="50S RIBOSOMAL PROTEIN L4"/>
    <property type="match status" value="1"/>
</dbReference>
<proteinExistence type="inferred from homology"/>
<comment type="similarity">
    <text evidence="1">Belongs to the universal ribosomal protein uL4 family.</text>
</comment>
<protein>
    <submittedName>
        <fullName evidence="5">Lsu ribosomal protein l4p (L1e)</fullName>
    </submittedName>
</protein>
<sequence>MANVKIFDQTKREVGELELSPEVFEVTVRPEVMHLVVRAQLAAKRAGTHSTKTRSEVSGGGHKPWRQKGTGKARAGSTRSPLWRGGAVIHGPRPRSYEFKVNRKVRQLALKMALSAKVGESSLMLVDKFDLAEAKTKLMAKVAGDLGLKKALIVLPESDNKLELSARNLPGIKVIRHDMLNVYDVLLHEQVVMATDAALRVQERLRHGLR</sequence>
<dbReference type="GO" id="GO:1990904">
    <property type="term" value="C:ribonucleoprotein complex"/>
    <property type="evidence" value="ECO:0007669"/>
    <property type="project" value="UniProtKB-KW"/>
</dbReference>
<dbReference type="HAMAP" id="MF_01328_B">
    <property type="entry name" value="Ribosomal_uL4_B"/>
    <property type="match status" value="1"/>
</dbReference>
<accession>A0A0W8G6M6</accession>
<dbReference type="GO" id="GO:0005840">
    <property type="term" value="C:ribosome"/>
    <property type="evidence" value="ECO:0007669"/>
    <property type="project" value="UniProtKB-KW"/>
</dbReference>